<dbReference type="Proteomes" id="UP000245959">
    <property type="component" value="Unassembled WGS sequence"/>
</dbReference>
<dbReference type="GeneID" id="78296816"/>
<dbReference type="Pfam" id="PF04055">
    <property type="entry name" value="Radical_SAM"/>
    <property type="match status" value="1"/>
</dbReference>
<keyword evidence="1" id="KW-0004">4Fe-4S</keyword>
<evidence type="ECO:0000256" key="4">
    <source>
        <dbReference type="ARBA" id="ARBA00023004"/>
    </source>
</evidence>
<name>A0A2U1AI94_9BACT</name>
<dbReference type="GO" id="GO:0051539">
    <property type="term" value="F:4 iron, 4 sulfur cluster binding"/>
    <property type="evidence" value="ECO:0007669"/>
    <property type="project" value="UniProtKB-KW"/>
</dbReference>
<comment type="caution">
    <text evidence="7">The sequence shown here is derived from an EMBL/GenBank/DDBJ whole genome shotgun (WGS) entry which is preliminary data.</text>
</comment>
<dbReference type="InterPro" id="IPR022946">
    <property type="entry name" value="UPF0313"/>
</dbReference>
<dbReference type="GO" id="GO:0046872">
    <property type="term" value="F:metal ion binding"/>
    <property type="evidence" value="ECO:0007669"/>
    <property type="project" value="UniProtKB-KW"/>
</dbReference>
<reference evidence="7 8" key="1">
    <citation type="submission" date="2018-04" db="EMBL/GenBank/DDBJ databases">
        <title>Genomic Encyclopedia of Type Strains, Phase IV (KMG-IV): sequencing the most valuable type-strain genomes for metagenomic binning, comparative biology and taxonomic classification.</title>
        <authorList>
            <person name="Goeker M."/>
        </authorList>
    </citation>
    <scope>NUCLEOTIDE SEQUENCE [LARGE SCALE GENOMIC DNA]</scope>
    <source>
        <strain evidence="7 8">DSM 14823</strain>
    </source>
</reference>
<dbReference type="InterPro" id="IPR013704">
    <property type="entry name" value="UPF0313_N"/>
</dbReference>
<dbReference type="InterPro" id="IPR023404">
    <property type="entry name" value="rSAM_horseshoe"/>
</dbReference>
<dbReference type="GO" id="GO:0003824">
    <property type="term" value="F:catalytic activity"/>
    <property type="evidence" value="ECO:0007669"/>
    <property type="project" value="InterPro"/>
</dbReference>
<dbReference type="SFLD" id="SFLDG01069">
    <property type="entry name" value="UPF0313"/>
    <property type="match status" value="1"/>
</dbReference>
<keyword evidence="4" id="KW-0408">Iron</keyword>
<evidence type="ECO:0000256" key="2">
    <source>
        <dbReference type="ARBA" id="ARBA00022691"/>
    </source>
</evidence>
<keyword evidence="2" id="KW-0949">S-adenosyl-L-methionine</keyword>
<dbReference type="SUPFAM" id="SSF102114">
    <property type="entry name" value="Radical SAM enzymes"/>
    <property type="match status" value="1"/>
</dbReference>
<organism evidence="7 8">
    <name type="scientific">Victivallis vadensis</name>
    <dbReference type="NCBI Taxonomy" id="172901"/>
    <lineage>
        <taxon>Bacteria</taxon>
        <taxon>Pseudomonadati</taxon>
        <taxon>Lentisphaerota</taxon>
        <taxon>Lentisphaeria</taxon>
        <taxon>Victivallales</taxon>
        <taxon>Victivallaceae</taxon>
        <taxon>Victivallis</taxon>
    </lineage>
</organism>
<dbReference type="InterPro" id="IPR006638">
    <property type="entry name" value="Elp3/MiaA/NifB-like_rSAM"/>
</dbReference>
<dbReference type="OrthoDB" id="9803479at2"/>
<dbReference type="RefSeq" id="WP_116885547.1">
    <property type="nucleotide sequence ID" value="NZ_CABMMC010000167.1"/>
</dbReference>
<dbReference type="SFLD" id="SFLDG01082">
    <property type="entry name" value="B12-binding_domain_containing"/>
    <property type="match status" value="1"/>
</dbReference>
<dbReference type="Gene3D" id="3.80.30.20">
    <property type="entry name" value="tm_1862 like domain"/>
    <property type="match status" value="1"/>
</dbReference>
<dbReference type="InterPro" id="IPR007197">
    <property type="entry name" value="rSAM"/>
</dbReference>
<evidence type="ECO:0000256" key="1">
    <source>
        <dbReference type="ARBA" id="ARBA00022485"/>
    </source>
</evidence>
<keyword evidence="5" id="KW-0411">Iron-sulfur</keyword>
<gene>
    <name evidence="7" type="ORF">C8D82_13618</name>
</gene>
<dbReference type="PANTHER" id="PTHR32331:SF0">
    <property type="entry name" value="UPF0313 PROTEIN YGIQ"/>
    <property type="match status" value="1"/>
</dbReference>
<dbReference type="InterPro" id="IPR058240">
    <property type="entry name" value="rSAM_sf"/>
</dbReference>
<dbReference type="NCBIfam" id="TIGR03904">
    <property type="entry name" value="SAM_YgiQ"/>
    <property type="match status" value="1"/>
</dbReference>
<dbReference type="PROSITE" id="PS51918">
    <property type="entry name" value="RADICAL_SAM"/>
    <property type="match status" value="1"/>
</dbReference>
<evidence type="ECO:0000256" key="6">
    <source>
        <dbReference type="SAM" id="MobiDB-lite"/>
    </source>
</evidence>
<accession>A0A2U1AI94</accession>
<feature type="compositionally biased region" description="Basic and acidic residues" evidence="6">
    <location>
        <begin position="575"/>
        <end position="584"/>
    </location>
</feature>
<keyword evidence="3" id="KW-0479">Metal-binding</keyword>
<dbReference type="EMBL" id="QEKH01000036">
    <property type="protein sequence ID" value="PVY36103.1"/>
    <property type="molecule type" value="Genomic_DNA"/>
</dbReference>
<evidence type="ECO:0000313" key="8">
    <source>
        <dbReference type="Proteomes" id="UP000245959"/>
    </source>
</evidence>
<protein>
    <submittedName>
        <fullName evidence="7">Putative radical SAM protein YgiQ</fullName>
    </submittedName>
</protein>
<dbReference type="Pfam" id="PF08497">
    <property type="entry name" value="Radical_SAM_N"/>
    <property type="match status" value="1"/>
</dbReference>
<dbReference type="SFLD" id="SFLDS00029">
    <property type="entry name" value="Radical_SAM"/>
    <property type="match status" value="1"/>
</dbReference>
<dbReference type="PANTHER" id="PTHR32331">
    <property type="entry name" value="UPF0313 PROTEIN YGIQ"/>
    <property type="match status" value="1"/>
</dbReference>
<dbReference type="SMART" id="SM00729">
    <property type="entry name" value="Elp3"/>
    <property type="match status" value="1"/>
</dbReference>
<feature type="region of interest" description="Disordered" evidence="6">
    <location>
        <begin position="563"/>
        <end position="601"/>
    </location>
</feature>
<evidence type="ECO:0000256" key="3">
    <source>
        <dbReference type="ARBA" id="ARBA00022723"/>
    </source>
</evidence>
<sequence>MTPSKRPLFLPTSRKEMEQAGYDELDILLITGDCYVDHPSFGVAIIGRLLESLGYRVGLIAQPDWKDPEALKIMGRPRIGCGVTSGNMDSMVNIYTVGRRLRKDDCFSENGEIGKRPPHALTVYAQLVRQAFPGINVQLGGLEASFRRVAHYDYWQDKIRPSVLIDSKADVLVYGMGERPTPEVYRRWAEGLPLDGIRGTARLLGKKAAEAFDPKDQYLELPSYEETLADKDALMTSTRMIEAEMNYLGGRGLFQRYGDRIVVIEPPPEVLTPEELDKVHELPYARMPHPKYKGRIPAFETIKDSIQAVRGCPGGCAFCGLVVHQGRHVMSRSEDSIMRELDAIADQPFFKGTVSDVGGAAGNIYQSRYDLERCRRCKRSSCLYPAPCPNYTCTGLEIVRLLRRMSAHPKVKHVYINSGIRLDLALRQPELLRELISKHVSGHLKVAPEHLNPEVLKLMRKSSAEEFYKFMELFEKISKECGKEQYLIPLFISNFPGCSGKEMKTVDDFLEKHHWSLQQVQDYIPLPMTMGAAMYYTGKAPDGREIVVNRGLAERREQIGVLKKRRSGNAINSDPARRCWEKAPRRPGRNRPAGGFKKPGR</sequence>
<keyword evidence="8" id="KW-1185">Reference proteome</keyword>
<evidence type="ECO:0000256" key="5">
    <source>
        <dbReference type="ARBA" id="ARBA00023014"/>
    </source>
</evidence>
<proteinExistence type="predicted"/>
<dbReference type="AlphaFoldDB" id="A0A2U1AI94"/>
<evidence type="ECO:0000313" key="7">
    <source>
        <dbReference type="EMBL" id="PVY36103.1"/>
    </source>
</evidence>